<evidence type="ECO:0000313" key="3">
    <source>
        <dbReference type="Proteomes" id="UP001153719"/>
    </source>
</evidence>
<sequence>MVQTPNNTDIKLLSPTLHCYYYVLQNSLNDSPTSLKERRKIFSDNLNKVAENLKIELGKNNDNLVKLIPLKPDILGSGSLLDFEAISADYYKPNDDRLYIDYGMFKNRLAVRCLNDTYFLRFTRYISNQDGVQSLKQFYHLRQPISNLETKLGKTVILAGILPQSVSSPTEIAAACLNYYYNFPVEGEDSIQAKNLIENEFLGSKFYIYKKMVIAEQVKEYTIKSIELVCVFLYANEETEKKADKVYQLLPELLLSYHKIHFFDSQSLILKKLLNQKYEILERQTEKSHLTLDKLTLIRNLPQESLNYYKKLSFLEDQQRTISINSTNYDSLIKNIEQKINNKMPDFFVEAQKDFKFYSDQIESNINFLRPGIELYEKLMLSVQTEVSLDQATIQERQAKLGQLLTGSCAAIAIGQILNTPITLTVSKHLDENSTQPSINSLWLGSLLTILLSVLAGYGISKRVYQWFIKDKS</sequence>
<dbReference type="Proteomes" id="UP001153719">
    <property type="component" value="Chromosome"/>
</dbReference>
<keyword evidence="3" id="KW-1185">Reference proteome</keyword>
<organism evidence="2 3">
    <name type="scientific">Planktothrix pseudagardhii</name>
    <dbReference type="NCBI Taxonomy" id="132604"/>
    <lineage>
        <taxon>Bacteria</taxon>
        <taxon>Bacillati</taxon>
        <taxon>Cyanobacteriota</taxon>
        <taxon>Cyanophyceae</taxon>
        <taxon>Oscillatoriophycideae</taxon>
        <taxon>Oscillatoriales</taxon>
        <taxon>Microcoleaceae</taxon>
        <taxon>Planktothrix</taxon>
    </lineage>
</organism>
<proteinExistence type="predicted"/>
<dbReference type="EMBL" id="LR882967">
    <property type="protein sequence ID" value="CAD5967329.1"/>
    <property type="molecule type" value="Genomic_DNA"/>
</dbReference>
<dbReference type="AlphaFoldDB" id="A0A9W4CU76"/>
<accession>A0A9W4CU76</accession>
<keyword evidence="1" id="KW-0472">Membrane</keyword>
<gene>
    <name evidence="2" type="ORF">NO713_03589</name>
</gene>
<dbReference type="KEGG" id="ppsu:NO713_03589"/>
<feature type="transmembrane region" description="Helical" evidence="1">
    <location>
        <begin position="442"/>
        <end position="460"/>
    </location>
</feature>
<evidence type="ECO:0000256" key="1">
    <source>
        <dbReference type="SAM" id="Phobius"/>
    </source>
</evidence>
<keyword evidence="1" id="KW-1133">Transmembrane helix</keyword>
<dbReference type="RefSeq" id="WP_254174322.1">
    <property type="nucleotide sequence ID" value="NZ_LR882967.1"/>
</dbReference>
<name>A0A9W4CU76_9CYAN</name>
<reference evidence="2" key="1">
    <citation type="submission" date="2020-09" db="EMBL/GenBank/DDBJ databases">
        <authorList>
            <person name="Blom J."/>
        </authorList>
    </citation>
    <scope>NUCLEOTIDE SEQUENCE</scope>
    <source>
        <strain evidence="2">No.713</strain>
    </source>
</reference>
<keyword evidence="1" id="KW-0812">Transmembrane</keyword>
<protein>
    <submittedName>
        <fullName evidence="2">Uncharacterized protein</fullName>
    </submittedName>
</protein>
<evidence type="ECO:0000313" key="2">
    <source>
        <dbReference type="EMBL" id="CAD5967329.1"/>
    </source>
</evidence>